<evidence type="ECO:0000256" key="6">
    <source>
        <dbReference type="SAM" id="Phobius"/>
    </source>
</evidence>
<evidence type="ECO:0000256" key="3">
    <source>
        <dbReference type="ARBA" id="ARBA00022692"/>
    </source>
</evidence>
<feature type="transmembrane region" description="Helical" evidence="6">
    <location>
        <begin position="365"/>
        <end position="387"/>
    </location>
</feature>
<evidence type="ECO:0000256" key="2">
    <source>
        <dbReference type="ARBA" id="ARBA00022475"/>
    </source>
</evidence>
<keyword evidence="2" id="KW-1003">Cell membrane</keyword>
<feature type="transmembrane region" description="Helical" evidence="6">
    <location>
        <begin position="120"/>
        <end position="141"/>
    </location>
</feature>
<dbReference type="Proteomes" id="UP000038055">
    <property type="component" value="Unassembled WGS sequence"/>
</dbReference>
<feature type="transmembrane region" description="Helical" evidence="6">
    <location>
        <begin position="41"/>
        <end position="60"/>
    </location>
</feature>
<feature type="transmembrane region" description="Helical" evidence="6">
    <location>
        <begin position="12"/>
        <end position="35"/>
    </location>
</feature>
<evidence type="ECO:0000256" key="5">
    <source>
        <dbReference type="ARBA" id="ARBA00023136"/>
    </source>
</evidence>
<reference evidence="8" key="1">
    <citation type="submission" date="2015-01" db="EMBL/GenBank/DDBJ databases">
        <authorList>
            <person name="MANFREDI Pablo"/>
        </authorList>
    </citation>
    <scope>NUCLEOTIDE SEQUENCE [LARGE SCALE GENOMIC DNA]</scope>
    <source>
        <strain evidence="8">Ccyn2B</strain>
    </source>
</reference>
<dbReference type="eggNOG" id="COG2244">
    <property type="taxonomic scope" value="Bacteria"/>
</dbReference>
<sequence length="484" mass="55979">MGIVFRQSVKNILITYLGFAFGAVNTLFLFVYFLSKEEYGLVGYVTSTATILSPLVAFGVHNTFIRFYSSYKEPQELSKFNFMLFVLPLLTIVPFGFVGILAYEQIVRWLSQKNEIVGDYVVLIFITSIAMAYFEICYSWARVQFKTVFGNFLKEVFQRVGITFLLILFYFNIIDFKQFMYGVFGVYLLRMIFMAISAFRIKRPTFYFGLPENRNEILKYSLFSILSGSVASLLMDIDKFMINQYLPISQIAIYNVAIFTATVIAIPYRAMYQIVSPLVAKLLNQKETIQLNDLYKRSTINIYLTSVIIFILIVSNAKQFYELLPDKEYVNGIVVLILISVVKLFDSLVGINNAILFNSIYYRTILYFGVFLTFCTIILNIWLIPIYGINGAGFATLCAFSIYNFLKLSFTYSKFRLSPFYNETMKITLFGIITVISFYFWDFPFNPIWNIVLKSLIIVVFCGIILWKFKLSEDLIALLGKVKH</sequence>
<feature type="transmembrane region" description="Helical" evidence="6">
    <location>
        <begin position="393"/>
        <end position="412"/>
    </location>
</feature>
<keyword evidence="3 6" id="KW-0812">Transmembrane</keyword>
<organism evidence="7 8">
    <name type="scientific">Capnocytophaga cynodegmi</name>
    <dbReference type="NCBI Taxonomy" id="28189"/>
    <lineage>
        <taxon>Bacteria</taxon>
        <taxon>Pseudomonadati</taxon>
        <taxon>Bacteroidota</taxon>
        <taxon>Flavobacteriia</taxon>
        <taxon>Flavobacteriales</taxon>
        <taxon>Flavobacteriaceae</taxon>
        <taxon>Capnocytophaga</taxon>
    </lineage>
</organism>
<protein>
    <submittedName>
        <fullName evidence="7">Polysaccharide biosynthesis protein</fullName>
    </submittedName>
</protein>
<dbReference type="PANTHER" id="PTHR30250">
    <property type="entry name" value="PST FAMILY PREDICTED COLANIC ACID TRANSPORTER"/>
    <property type="match status" value="1"/>
</dbReference>
<feature type="transmembrane region" description="Helical" evidence="6">
    <location>
        <begin position="300"/>
        <end position="317"/>
    </location>
</feature>
<dbReference type="STRING" id="28189.CCYN74_220011"/>
<dbReference type="InterPro" id="IPR002797">
    <property type="entry name" value="Polysacc_synth"/>
</dbReference>
<dbReference type="GO" id="GO:0005886">
    <property type="term" value="C:plasma membrane"/>
    <property type="evidence" value="ECO:0007669"/>
    <property type="project" value="UniProtKB-SubCell"/>
</dbReference>
<feature type="transmembrane region" description="Helical" evidence="6">
    <location>
        <begin position="424"/>
        <end position="441"/>
    </location>
</feature>
<evidence type="ECO:0000256" key="4">
    <source>
        <dbReference type="ARBA" id="ARBA00022989"/>
    </source>
</evidence>
<gene>
    <name evidence="7" type="ORF">CCYN2B_390010</name>
</gene>
<evidence type="ECO:0000313" key="8">
    <source>
        <dbReference type="Proteomes" id="UP000038055"/>
    </source>
</evidence>
<proteinExistence type="predicted"/>
<feature type="transmembrane region" description="Helical" evidence="6">
    <location>
        <begin position="329"/>
        <end position="345"/>
    </location>
</feature>
<accession>A0A0B7HHI7</accession>
<feature type="transmembrane region" description="Helical" evidence="6">
    <location>
        <begin position="217"/>
        <end position="235"/>
    </location>
</feature>
<feature type="transmembrane region" description="Helical" evidence="6">
    <location>
        <begin position="80"/>
        <end position="100"/>
    </location>
</feature>
<feature type="transmembrane region" description="Helical" evidence="6">
    <location>
        <begin position="156"/>
        <end position="173"/>
    </location>
</feature>
<feature type="transmembrane region" description="Helical" evidence="6">
    <location>
        <begin position="247"/>
        <end position="268"/>
    </location>
</feature>
<feature type="transmembrane region" description="Helical" evidence="6">
    <location>
        <begin position="447"/>
        <end position="467"/>
    </location>
</feature>
<evidence type="ECO:0000256" key="1">
    <source>
        <dbReference type="ARBA" id="ARBA00004651"/>
    </source>
</evidence>
<keyword evidence="8" id="KW-1185">Reference proteome</keyword>
<feature type="transmembrane region" description="Helical" evidence="6">
    <location>
        <begin position="179"/>
        <end position="196"/>
    </location>
</feature>
<dbReference type="PANTHER" id="PTHR30250:SF11">
    <property type="entry name" value="O-ANTIGEN TRANSPORTER-RELATED"/>
    <property type="match status" value="1"/>
</dbReference>
<dbReference type="EMBL" id="CDOD01000033">
    <property type="protein sequence ID" value="CEN37023.1"/>
    <property type="molecule type" value="Genomic_DNA"/>
</dbReference>
<dbReference type="Pfam" id="PF01943">
    <property type="entry name" value="Polysacc_synt"/>
    <property type="match status" value="1"/>
</dbReference>
<evidence type="ECO:0000313" key="7">
    <source>
        <dbReference type="EMBL" id="CEN37023.1"/>
    </source>
</evidence>
<dbReference type="RefSeq" id="WP_041992876.1">
    <property type="nucleotide sequence ID" value="NZ_CDOD01000033.1"/>
</dbReference>
<dbReference type="AlphaFoldDB" id="A0A0B7HHI7"/>
<dbReference type="InterPro" id="IPR050833">
    <property type="entry name" value="Poly_Biosynth_Transport"/>
</dbReference>
<keyword evidence="5 6" id="KW-0472">Membrane</keyword>
<name>A0A0B7HHI7_9FLAO</name>
<keyword evidence="4 6" id="KW-1133">Transmembrane helix</keyword>
<comment type="subcellular location">
    <subcellularLocation>
        <location evidence="1">Cell membrane</location>
        <topology evidence="1">Multi-pass membrane protein</topology>
    </subcellularLocation>
</comment>